<comment type="similarity">
    <text evidence="2">Belongs to the FAD-binding oxidoreductase/transferase type 4 family.</text>
</comment>
<keyword evidence="4" id="KW-0274">FAD</keyword>
<evidence type="ECO:0000256" key="3">
    <source>
        <dbReference type="ARBA" id="ARBA00022630"/>
    </source>
</evidence>
<dbReference type="Gene3D" id="3.30.70.2740">
    <property type="match status" value="1"/>
</dbReference>
<dbReference type="FunFam" id="1.10.45.10:FF:000001">
    <property type="entry name" value="D-lactate dehydrogenase mitochondrial"/>
    <property type="match status" value="1"/>
</dbReference>
<dbReference type="PANTHER" id="PTHR43716:SF2">
    <property type="entry name" value="BLL6224 PROTEIN"/>
    <property type="match status" value="1"/>
</dbReference>
<name>M1LLM5_9PROT</name>
<gene>
    <name evidence="6" type="ORF">CDSE_0308</name>
</gene>
<dbReference type="InterPro" id="IPR006094">
    <property type="entry name" value="Oxid_FAD_bind_N"/>
</dbReference>
<dbReference type="Gene3D" id="3.30.43.10">
    <property type="entry name" value="Uridine Diphospho-n-acetylenolpyruvylglucosamine Reductase, domain 2"/>
    <property type="match status" value="1"/>
</dbReference>
<dbReference type="Gene3D" id="3.30.70.2190">
    <property type="match status" value="1"/>
</dbReference>
<dbReference type="InterPro" id="IPR016169">
    <property type="entry name" value="FAD-bd_PCMH_sub2"/>
</dbReference>
<dbReference type="PANTHER" id="PTHR43716">
    <property type="entry name" value="D-2-HYDROXYGLUTARATE DEHYDROGENASE, MITOCHONDRIAL"/>
    <property type="match status" value="1"/>
</dbReference>
<feature type="domain" description="FAD-binding PCMH-type" evidence="5">
    <location>
        <begin position="33"/>
        <end position="215"/>
    </location>
</feature>
<dbReference type="InterPro" id="IPR016167">
    <property type="entry name" value="FAD-bd_PCMH_sub1"/>
</dbReference>
<dbReference type="InterPro" id="IPR036318">
    <property type="entry name" value="FAD-bd_PCMH-like_sf"/>
</dbReference>
<keyword evidence="3" id="KW-0285">Flavoprotein</keyword>
<evidence type="ECO:0000256" key="1">
    <source>
        <dbReference type="ARBA" id="ARBA00001974"/>
    </source>
</evidence>
<dbReference type="AlphaFoldDB" id="M1LLM5"/>
<dbReference type="GO" id="GO:0022904">
    <property type="term" value="P:respiratory electron transport chain"/>
    <property type="evidence" value="ECO:0007669"/>
    <property type="project" value="TreeGrafter"/>
</dbReference>
<organism evidence="6 7">
    <name type="scientific">Candidatus Kinetoplastidibacterium desouzai TCC079E</name>
    <dbReference type="NCBI Taxonomy" id="1208919"/>
    <lineage>
        <taxon>Bacteria</taxon>
        <taxon>Pseudomonadati</taxon>
        <taxon>Pseudomonadota</taxon>
        <taxon>Betaproteobacteria</taxon>
        <taxon>Candidatus Kinetoplastidibacterium</taxon>
    </lineage>
</organism>
<dbReference type="Proteomes" id="UP000011547">
    <property type="component" value="Chromosome"/>
</dbReference>
<proteinExistence type="inferred from homology"/>
<dbReference type="InterPro" id="IPR016164">
    <property type="entry name" value="FAD-linked_Oxase-like_C"/>
</dbReference>
<reference evidence="6 7" key="1">
    <citation type="journal article" date="2013" name="Genome Biol. Evol.">
        <title>Genome evolution and phylogenomic analysis of candidatus kinetoplastibacterium, the betaproteobacterial endosymbionts of strigomonas and angomonas.</title>
        <authorList>
            <person name="Alves J.M."/>
            <person name="Serrano M.G."/>
            <person name="Maia da Silva F."/>
            <person name="Voegtly L.J."/>
            <person name="Matveyev A.V."/>
            <person name="Teixeira M.M."/>
            <person name="Camargo E.P."/>
            <person name="Buck G.A."/>
        </authorList>
    </citation>
    <scope>NUCLEOTIDE SEQUENCE [LARGE SCALE GENOMIC DNA]</scope>
    <source>
        <strain evidence="6 7">TCC079E</strain>
    </source>
</reference>
<dbReference type="STRING" id="1208919.CDSE_0308"/>
<dbReference type="KEGG" id="kde:CDSE_0308"/>
<protein>
    <submittedName>
        <fullName evidence="6">FAD/FMN-containing dehydrogenase</fullName>
    </submittedName>
</protein>
<dbReference type="InterPro" id="IPR016166">
    <property type="entry name" value="FAD-bd_PCMH"/>
</dbReference>
<evidence type="ECO:0000259" key="5">
    <source>
        <dbReference type="PROSITE" id="PS51387"/>
    </source>
</evidence>
<dbReference type="Gene3D" id="1.10.45.10">
    <property type="entry name" value="Vanillyl-alcohol Oxidase, Chain A, domain 4"/>
    <property type="match status" value="1"/>
</dbReference>
<dbReference type="Pfam" id="PF02913">
    <property type="entry name" value="FAD-oxidase_C"/>
    <property type="match status" value="1"/>
</dbReference>
<dbReference type="InterPro" id="IPR051264">
    <property type="entry name" value="FAD-oxidored/transferase_4"/>
</dbReference>
<dbReference type="InterPro" id="IPR004113">
    <property type="entry name" value="FAD-bd_oxidored_4_C"/>
</dbReference>
<comment type="cofactor">
    <cofactor evidence="1">
        <name>FAD</name>
        <dbReference type="ChEBI" id="CHEBI:57692"/>
    </cofactor>
</comment>
<dbReference type="eggNOG" id="COG0277">
    <property type="taxonomic scope" value="Bacteria"/>
</dbReference>
<dbReference type="EMBL" id="CP003803">
    <property type="protein sequence ID" value="AGF46652.1"/>
    <property type="molecule type" value="Genomic_DNA"/>
</dbReference>
<dbReference type="SUPFAM" id="SSF56176">
    <property type="entry name" value="FAD-binding/transporter-associated domain-like"/>
    <property type="match status" value="1"/>
</dbReference>
<dbReference type="OrthoDB" id="8522822at2"/>
<evidence type="ECO:0000313" key="6">
    <source>
        <dbReference type="EMBL" id="AGF46652.1"/>
    </source>
</evidence>
<keyword evidence="7" id="KW-1185">Reference proteome</keyword>
<dbReference type="GO" id="GO:0071949">
    <property type="term" value="F:FAD binding"/>
    <property type="evidence" value="ECO:0007669"/>
    <property type="project" value="InterPro"/>
</dbReference>
<dbReference type="Pfam" id="PF01565">
    <property type="entry name" value="FAD_binding_4"/>
    <property type="match status" value="1"/>
</dbReference>
<dbReference type="GO" id="GO:0003824">
    <property type="term" value="F:catalytic activity"/>
    <property type="evidence" value="ECO:0007669"/>
    <property type="project" value="InterPro"/>
</dbReference>
<dbReference type="Gene3D" id="3.30.465.10">
    <property type="match status" value="1"/>
</dbReference>
<sequence>MDFLNHLRALIGYNYVLTDTSAQPFLLDWRGRYKGCALAVVFPKNVQEISKIVCLCIQYNVSVVPQGGNTGLCGGSIPNDGLVNSIVLSTTRLNAIKSIDTVNDSIVVEAGCTLKKLQDIALQNNRFFPLSLASEGSCTIGGNLATNAGGTQVIRYGNMRDLTLGIEFVNPHGLIINSLKSLRKDNSGYSLRDLYIGSEGTLGIITAASLKLFPIENRKITALVSLDSIEDAVCLLERSRCVFGCALVAFELISNFCLNLSINFIGVHGHTIDKEFSKSPWFILLELSDINVNDDEDFIMSRFESFLGKCIDSFLIKDAVIGVDRSHSNSLWHIRESIPLAEKSLGKAIKHDISLPISCIPKFLNDIKVSLHEKFYGLQIVVFGHLGDGNLHFNLFKSCDQTEEELLSLQDIIYDLVHSRVNDLGGSISAEHGIGQLKVLEIIKYKNEGELDMMKSIKNALDPYKIMNPGKIIQY</sequence>
<dbReference type="SUPFAM" id="SSF55103">
    <property type="entry name" value="FAD-linked oxidases, C-terminal domain"/>
    <property type="match status" value="1"/>
</dbReference>
<evidence type="ECO:0000256" key="4">
    <source>
        <dbReference type="ARBA" id="ARBA00022827"/>
    </source>
</evidence>
<dbReference type="PATRIC" id="fig|1208919.3.peg.89"/>
<evidence type="ECO:0000256" key="2">
    <source>
        <dbReference type="ARBA" id="ARBA00008000"/>
    </source>
</evidence>
<dbReference type="HOGENOM" id="CLU_017779_4_1_4"/>
<evidence type="ECO:0000313" key="7">
    <source>
        <dbReference type="Proteomes" id="UP000011547"/>
    </source>
</evidence>
<dbReference type="PROSITE" id="PS51387">
    <property type="entry name" value="FAD_PCMH"/>
    <property type="match status" value="1"/>
</dbReference>
<dbReference type="InterPro" id="IPR016171">
    <property type="entry name" value="Vanillyl_alc_oxidase_C-sub2"/>
</dbReference>
<accession>M1LLM5</accession>
<dbReference type="RefSeq" id="WP_015396063.1">
    <property type="nucleotide sequence ID" value="NC_020294.1"/>
</dbReference>